<name>A0A6C0JW51_9ZZZZ</name>
<protein>
    <recommendedName>
        <fullName evidence="1">DUF7487 domain-containing protein</fullName>
    </recommendedName>
</protein>
<dbReference type="Pfam" id="PF24308">
    <property type="entry name" value="DUF7487"/>
    <property type="match status" value="1"/>
</dbReference>
<organism evidence="2">
    <name type="scientific">viral metagenome</name>
    <dbReference type="NCBI Taxonomy" id="1070528"/>
    <lineage>
        <taxon>unclassified sequences</taxon>
        <taxon>metagenomes</taxon>
        <taxon>organismal metagenomes</taxon>
    </lineage>
</organism>
<dbReference type="AlphaFoldDB" id="A0A6C0JW51"/>
<feature type="domain" description="DUF7487" evidence="1">
    <location>
        <begin position="121"/>
        <end position="198"/>
    </location>
</feature>
<sequence length="537" mass="63822">MQYQIYLNNKKDWIEANCFTKKGRSGLNNRVCLESWWINKNIKEIYDDILASTQHLSKDCLFSERIYHIINGLSTIPICKTCQSNTVNFNTFNDGYYDYCSKYCSTQSDERNLKIKTNNDYSKLQEKLKESNLKKYGVEYYFQTQESVGKIKKTKLDRYGNEKYNNIDKAKQTNLEKYGYEHTCLVPEIKEKIQNANDEILKSKNEKAYYALRNKEWLKEQNKTKTITDIAKDLQVTYRAVYLWFKQHNIEINFFSTKFGKQQKEIQDFISSLGIPNLKINDRTIIKPKEIDIYLPDYNLGIEFNGMYFHAEDENRHLIKYNLCKDQNIKLLQIWDTEWLQKQDIIKSIIKSNLKLNERIYARKCEIIPLNSNTYKEFLEYNHIQGNVNSSIRYGLTYNKQLVAVIGFGKSRFDKKYSHELLRYCNLINTNIIGGFSKLLKHAVKNHNITSIQTFCDLRLFDGTSYEKSGFQYSHQSKPGYVYYKSGLIKNRQEFQKHKLKNIFDNFDDTLTEEENCFNNDWIRIFDCGQKVYFINL</sequence>
<accession>A0A6C0JW51</accession>
<dbReference type="EMBL" id="MN740699">
    <property type="protein sequence ID" value="QHU08930.1"/>
    <property type="molecule type" value="Genomic_DNA"/>
</dbReference>
<dbReference type="Gene3D" id="3.40.960.10">
    <property type="entry name" value="VSR Endonuclease"/>
    <property type="match status" value="1"/>
</dbReference>
<evidence type="ECO:0000259" key="1">
    <source>
        <dbReference type="Pfam" id="PF24308"/>
    </source>
</evidence>
<dbReference type="InterPro" id="IPR055910">
    <property type="entry name" value="DUF7487"/>
</dbReference>
<evidence type="ECO:0000313" key="2">
    <source>
        <dbReference type="EMBL" id="QHU08930.1"/>
    </source>
</evidence>
<reference evidence="2" key="1">
    <citation type="journal article" date="2020" name="Nature">
        <title>Giant virus diversity and host interactions through global metagenomics.</title>
        <authorList>
            <person name="Schulz F."/>
            <person name="Roux S."/>
            <person name="Paez-Espino D."/>
            <person name="Jungbluth S."/>
            <person name="Walsh D.A."/>
            <person name="Denef V.J."/>
            <person name="McMahon K.D."/>
            <person name="Konstantinidis K.T."/>
            <person name="Eloe-Fadrosh E.A."/>
            <person name="Kyrpides N.C."/>
            <person name="Woyke T."/>
        </authorList>
    </citation>
    <scope>NUCLEOTIDE SEQUENCE</scope>
    <source>
        <strain evidence="2">GVMAG-S-1064190-84</strain>
    </source>
</reference>
<proteinExistence type="predicted"/>